<dbReference type="AlphaFoldDB" id="A0A3E4UJ85"/>
<accession>A0A3E4UJ85</accession>
<dbReference type="EMBL" id="QSSX01000230">
    <property type="protein sequence ID" value="RGM09604.1"/>
    <property type="molecule type" value="Genomic_DNA"/>
</dbReference>
<proteinExistence type="predicted"/>
<organism evidence="1 2">
    <name type="scientific">Mediterraneibacter gnavus</name>
    <name type="common">Ruminococcus gnavus</name>
    <dbReference type="NCBI Taxonomy" id="33038"/>
    <lineage>
        <taxon>Bacteria</taxon>
        <taxon>Bacillati</taxon>
        <taxon>Bacillota</taxon>
        <taxon>Clostridia</taxon>
        <taxon>Lachnospirales</taxon>
        <taxon>Lachnospiraceae</taxon>
        <taxon>Mediterraneibacter</taxon>
    </lineage>
</organism>
<dbReference type="Proteomes" id="UP000260808">
    <property type="component" value="Unassembled WGS sequence"/>
</dbReference>
<gene>
    <name evidence="1" type="ORF">DXC31_19705</name>
</gene>
<sequence length="80" mass="9184">MNGHNLLAYKLDKKQLSYRMQDNAFLEISDIETAQKLSDRINPQGLHKVLDVFARRYSPVPESLGLGYTWTVQQIECATD</sequence>
<evidence type="ECO:0000313" key="2">
    <source>
        <dbReference type="Proteomes" id="UP000260808"/>
    </source>
</evidence>
<protein>
    <submittedName>
        <fullName evidence="1">MarR family transcriptional regulator</fullName>
    </submittedName>
</protein>
<comment type="caution">
    <text evidence="1">The sequence shown here is derived from an EMBL/GenBank/DDBJ whole genome shotgun (WGS) entry which is preliminary data.</text>
</comment>
<name>A0A3E4UJ85_MEDGN</name>
<feature type="non-terminal residue" evidence="1">
    <location>
        <position position="80"/>
    </location>
</feature>
<evidence type="ECO:0000313" key="1">
    <source>
        <dbReference type="EMBL" id="RGM09604.1"/>
    </source>
</evidence>
<reference evidence="1 2" key="1">
    <citation type="submission" date="2018-08" db="EMBL/GenBank/DDBJ databases">
        <title>A genome reference for cultivated species of the human gut microbiota.</title>
        <authorList>
            <person name="Zou Y."/>
            <person name="Xue W."/>
            <person name="Luo G."/>
        </authorList>
    </citation>
    <scope>NUCLEOTIDE SEQUENCE [LARGE SCALE GENOMIC DNA]</scope>
    <source>
        <strain evidence="1 2">TF01-20-2</strain>
    </source>
</reference>